<evidence type="ECO:0000256" key="1">
    <source>
        <dbReference type="SAM" id="Phobius"/>
    </source>
</evidence>
<protein>
    <submittedName>
        <fullName evidence="2">Uncharacterized protein</fullName>
    </submittedName>
</protein>
<feature type="transmembrane region" description="Helical" evidence="1">
    <location>
        <begin position="377"/>
        <end position="397"/>
    </location>
</feature>
<evidence type="ECO:0000313" key="3">
    <source>
        <dbReference type="Proteomes" id="UP000092695"/>
    </source>
</evidence>
<reference evidence="2 3" key="1">
    <citation type="submission" date="2016-06" db="EMBL/GenBank/DDBJ databases">
        <title>Complete genome sequence of a deep-branching marine Gamma Proteobacterium Woeseia oceani type strain XK5.</title>
        <authorList>
            <person name="Mu D."/>
            <person name="Du Z."/>
        </authorList>
    </citation>
    <scope>NUCLEOTIDE SEQUENCE [LARGE SCALE GENOMIC DNA]</scope>
    <source>
        <strain evidence="2 3">XK5</strain>
    </source>
</reference>
<dbReference type="STRING" id="1548547.BA177_06655"/>
<keyword evidence="1" id="KW-0812">Transmembrane</keyword>
<keyword evidence="3" id="KW-1185">Reference proteome</keyword>
<feature type="transmembrane region" description="Helical" evidence="1">
    <location>
        <begin position="178"/>
        <end position="196"/>
    </location>
</feature>
<feature type="transmembrane region" description="Helical" evidence="1">
    <location>
        <begin position="202"/>
        <end position="231"/>
    </location>
</feature>
<feature type="transmembrane region" description="Helical" evidence="1">
    <location>
        <begin position="338"/>
        <end position="357"/>
    </location>
</feature>
<organism evidence="2 3">
    <name type="scientific">Woeseia oceani</name>
    <dbReference type="NCBI Taxonomy" id="1548547"/>
    <lineage>
        <taxon>Bacteria</taxon>
        <taxon>Pseudomonadati</taxon>
        <taxon>Pseudomonadota</taxon>
        <taxon>Gammaproteobacteria</taxon>
        <taxon>Woeseiales</taxon>
        <taxon>Woeseiaceae</taxon>
        <taxon>Woeseia</taxon>
    </lineage>
</organism>
<feature type="transmembrane region" description="Helical" evidence="1">
    <location>
        <begin position="51"/>
        <end position="71"/>
    </location>
</feature>
<keyword evidence="1" id="KW-0472">Membrane</keyword>
<dbReference type="EMBL" id="CP016268">
    <property type="protein sequence ID" value="ANO50927.1"/>
    <property type="molecule type" value="Genomic_DNA"/>
</dbReference>
<sequence length="431" mass="46720">MLSSAFVTVPVWVYSPLADAGMVFLFDIVVPVVLLWSLYLRGFSIPKRTTAPVALLFLIIPLLFVPLGYVFLDDTFFGYHTVILSNVLFRSFIVVAAVAVLASELRRVEGLPIVRLMAVQFSALFVLGVLQYAGGVDFVVYERLKDVENAVDALMAADEAVFFGFGFLGLFRGAVPQMAVIAIFWCLIVTNLRDRVSANGLLLLTVSLTSLVCVAGSLSRIGLGALAVVLVYSCTINTALRRWALLLVPLGLALLMYSGYWVVLQSLTIDFMADRFSFDELTGASGSGSTRIESAQLFVRDLADRPVMWFTGIGGFNPIATSERYSVFGMHGDYLDVIVRYGVVVGLVYGFVVLSVLTRPLAGFFSRSPFRRSSSRAYGAICCGIPVLALTQGALIFSGAAGYLAAAHAWLAIAFMSATYVSPTDAVTERE</sequence>
<dbReference type="KEGG" id="woc:BA177_06655"/>
<proteinExistence type="predicted"/>
<dbReference type="AlphaFoldDB" id="A0A193LEJ1"/>
<feature type="transmembrane region" description="Helical" evidence="1">
    <location>
        <begin position="403"/>
        <end position="421"/>
    </location>
</feature>
<accession>A0A193LEJ1</accession>
<name>A0A193LEJ1_9GAMM</name>
<dbReference type="Proteomes" id="UP000092695">
    <property type="component" value="Chromosome"/>
</dbReference>
<feature type="transmembrane region" description="Helical" evidence="1">
    <location>
        <begin position="243"/>
        <end position="263"/>
    </location>
</feature>
<keyword evidence="1" id="KW-1133">Transmembrane helix</keyword>
<gene>
    <name evidence="2" type="ORF">BA177_06655</name>
</gene>
<evidence type="ECO:0000313" key="2">
    <source>
        <dbReference type="EMBL" id="ANO50927.1"/>
    </source>
</evidence>
<feature type="transmembrane region" description="Helical" evidence="1">
    <location>
        <begin position="20"/>
        <end position="39"/>
    </location>
</feature>
<feature type="transmembrane region" description="Helical" evidence="1">
    <location>
        <begin position="77"/>
        <end position="101"/>
    </location>
</feature>
<feature type="transmembrane region" description="Helical" evidence="1">
    <location>
        <begin position="113"/>
        <end position="133"/>
    </location>
</feature>